<dbReference type="SUPFAM" id="SSF116726">
    <property type="entry name" value="TrkA C-terminal domain-like"/>
    <property type="match status" value="1"/>
</dbReference>
<feature type="transmembrane region" description="Helical" evidence="8">
    <location>
        <begin position="518"/>
        <end position="538"/>
    </location>
</feature>
<feature type="transmembrane region" description="Helical" evidence="8">
    <location>
        <begin position="90"/>
        <end position="107"/>
    </location>
</feature>
<feature type="transmembrane region" description="Helical" evidence="8">
    <location>
        <begin position="454"/>
        <end position="474"/>
    </location>
</feature>
<dbReference type="Gene3D" id="3.30.70.1450">
    <property type="entry name" value="Regulator of K+ conductance, C-terminal domain"/>
    <property type="match status" value="1"/>
</dbReference>
<evidence type="ECO:0000313" key="10">
    <source>
        <dbReference type="EMBL" id="WIM70141.1"/>
    </source>
</evidence>
<feature type="domain" description="RCK C-terminal" evidence="9">
    <location>
        <begin position="187"/>
        <end position="269"/>
    </location>
</feature>
<keyword evidence="3" id="KW-0813">Transport</keyword>
<dbReference type="InterPro" id="IPR050144">
    <property type="entry name" value="AAE_transporter"/>
</dbReference>
<reference evidence="10 11" key="1">
    <citation type="submission" date="2023-05" db="EMBL/GenBank/DDBJ databases">
        <title>Corynebacterium suedekumii sp. nov. and Corynebacterium breve sp. nov. isolated from raw cow's milk.</title>
        <authorList>
            <person name="Baer M.K."/>
            <person name="Mehl L."/>
            <person name="Hellmuth R."/>
            <person name="Marke G."/>
            <person name="Lipski A."/>
        </authorList>
    </citation>
    <scope>NUCLEOTIDE SEQUENCE [LARGE SCALE GENOMIC DNA]</scope>
    <source>
        <strain evidence="10 11">LM112</strain>
    </source>
</reference>
<comment type="subcellular location">
    <subcellularLocation>
        <location evidence="1">Cell membrane</location>
        <topology evidence="1">Multi-pass membrane protein</topology>
    </subcellularLocation>
</comment>
<name>A0ABY8VKH0_9CORY</name>
<dbReference type="Pfam" id="PF06826">
    <property type="entry name" value="Asp-Al_Ex"/>
    <property type="match status" value="2"/>
</dbReference>
<keyword evidence="11" id="KW-1185">Reference proteome</keyword>
<protein>
    <submittedName>
        <fullName evidence="10">Aspartate:alanine exchanger family transporter</fullName>
    </submittedName>
</protein>
<proteinExistence type="inferred from homology"/>
<dbReference type="RefSeq" id="WP_284874734.1">
    <property type="nucleotide sequence ID" value="NZ_CP126970.1"/>
</dbReference>
<feature type="transmembrane region" description="Helical" evidence="8">
    <location>
        <begin position="386"/>
        <end position="406"/>
    </location>
</feature>
<evidence type="ECO:0000256" key="7">
    <source>
        <dbReference type="ARBA" id="ARBA00023136"/>
    </source>
</evidence>
<evidence type="ECO:0000256" key="3">
    <source>
        <dbReference type="ARBA" id="ARBA00022448"/>
    </source>
</evidence>
<keyword evidence="7 8" id="KW-0472">Membrane</keyword>
<organism evidence="10 11">
    <name type="scientific">Corynebacterium suedekumii</name>
    <dbReference type="NCBI Taxonomy" id="3049801"/>
    <lineage>
        <taxon>Bacteria</taxon>
        <taxon>Bacillati</taxon>
        <taxon>Actinomycetota</taxon>
        <taxon>Actinomycetes</taxon>
        <taxon>Mycobacteriales</taxon>
        <taxon>Corynebacteriaceae</taxon>
        <taxon>Corynebacterium</taxon>
    </lineage>
</organism>
<dbReference type="NCBIfam" id="TIGR01625">
    <property type="entry name" value="YidE_YbjL_dupl"/>
    <property type="match status" value="2"/>
</dbReference>
<feature type="transmembrane region" description="Helical" evidence="8">
    <location>
        <begin position="156"/>
        <end position="177"/>
    </location>
</feature>
<dbReference type="Proteomes" id="UP001238805">
    <property type="component" value="Chromosome"/>
</dbReference>
<feature type="transmembrane region" description="Helical" evidence="8">
    <location>
        <begin position="6"/>
        <end position="23"/>
    </location>
</feature>
<feature type="domain" description="RCK C-terminal" evidence="9">
    <location>
        <begin position="271"/>
        <end position="352"/>
    </location>
</feature>
<dbReference type="InterPro" id="IPR036721">
    <property type="entry name" value="RCK_C_sf"/>
</dbReference>
<evidence type="ECO:0000256" key="2">
    <source>
        <dbReference type="ARBA" id="ARBA00009854"/>
    </source>
</evidence>
<dbReference type="PROSITE" id="PS51202">
    <property type="entry name" value="RCK_C"/>
    <property type="match status" value="2"/>
</dbReference>
<evidence type="ECO:0000256" key="4">
    <source>
        <dbReference type="ARBA" id="ARBA00022475"/>
    </source>
</evidence>
<feature type="transmembrane region" description="Helical" evidence="8">
    <location>
        <begin position="427"/>
        <end position="448"/>
    </location>
</feature>
<feature type="transmembrane region" description="Helical" evidence="8">
    <location>
        <begin position="30"/>
        <end position="47"/>
    </location>
</feature>
<evidence type="ECO:0000259" key="9">
    <source>
        <dbReference type="PROSITE" id="PS51202"/>
    </source>
</evidence>
<comment type="similarity">
    <text evidence="2">Belongs to the AAE transporter (TC 2.A.81) family.</text>
</comment>
<dbReference type="InterPro" id="IPR006512">
    <property type="entry name" value="YidE_YbjL"/>
</dbReference>
<dbReference type="Pfam" id="PF02080">
    <property type="entry name" value="TrkA_C"/>
    <property type="match status" value="1"/>
</dbReference>
<dbReference type="PANTHER" id="PTHR30445">
    <property type="entry name" value="K(+)_H(+) ANTIPORTER SUBUNIT KHTT"/>
    <property type="match status" value="1"/>
</dbReference>
<dbReference type="PANTHER" id="PTHR30445:SF3">
    <property type="entry name" value="TRANSPORT PROTEIN YIDE-RELATED"/>
    <property type="match status" value="1"/>
</dbReference>
<feature type="transmembrane region" description="Helical" evidence="8">
    <location>
        <begin position="362"/>
        <end position="380"/>
    </location>
</feature>
<dbReference type="EMBL" id="CP126970">
    <property type="protein sequence ID" value="WIM70141.1"/>
    <property type="molecule type" value="Genomic_DNA"/>
</dbReference>
<feature type="transmembrane region" description="Helical" evidence="8">
    <location>
        <begin position="53"/>
        <end position="70"/>
    </location>
</feature>
<evidence type="ECO:0000256" key="1">
    <source>
        <dbReference type="ARBA" id="ARBA00004651"/>
    </source>
</evidence>
<sequence length="539" mass="56898">MSIFVENPLLALLVIMTVGLLIGRIRIFGFRLGVAAVLFVGLAMAAVEPAIQIPSLIYVVGLSLFVYTIGLESGHDFFATFRSKGLRNNALALVIFVVVTAAAYGLVRLLTIDGVTGAGLFTGALTNTPAMAAVVDALPALIDDPGELRSSESLPLVAYSLAYPLGVIIVILAIAVMGKVFRVDHQREAVEAGVAVHELYTRRIQVQRDDLAAIADLPEALGLEVIVSRLEREGEQRIPSNSAWARRGDVLSVVGTDEELDRAADLIGEALPGDPFHGHDLDYRRIFVSNNDLVGIPLAKLRPQLSGMLITRVRRGDHDMVATPDTILQLGDRVRVVAPHDRIGKVTRLFGDSYRRLSDVNLLPLVAGLTIGVAVGMLAIPLPGGASLKLGTAGGPLVVALILGALGRSGKVVWQVPYGANLALRQIGITLFLAAIGTTAGAGFRAALSDPSSLTIIGVGALITALISVLVLVVGHKVMKLPFGETAGILAGMQTHPAVLSYVSDVTRNDLPAMGYTSVYPVSMVAKIVLAQILLFALL</sequence>
<keyword evidence="6 8" id="KW-1133">Transmembrane helix</keyword>
<evidence type="ECO:0000256" key="8">
    <source>
        <dbReference type="SAM" id="Phobius"/>
    </source>
</evidence>
<keyword evidence="4" id="KW-1003">Cell membrane</keyword>
<accession>A0ABY8VKH0</accession>
<keyword evidence="5 8" id="KW-0812">Transmembrane</keyword>
<dbReference type="InterPro" id="IPR006037">
    <property type="entry name" value="RCK_C"/>
</dbReference>
<evidence type="ECO:0000313" key="11">
    <source>
        <dbReference type="Proteomes" id="UP001238805"/>
    </source>
</evidence>
<gene>
    <name evidence="10" type="ORF">QP029_13325</name>
</gene>
<evidence type="ECO:0000256" key="6">
    <source>
        <dbReference type="ARBA" id="ARBA00022989"/>
    </source>
</evidence>
<evidence type="ECO:0000256" key="5">
    <source>
        <dbReference type="ARBA" id="ARBA00022692"/>
    </source>
</evidence>